<dbReference type="SUPFAM" id="SSF53335">
    <property type="entry name" value="S-adenosyl-L-methionine-dependent methyltransferases"/>
    <property type="match status" value="1"/>
</dbReference>
<evidence type="ECO:0000313" key="13">
    <source>
        <dbReference type="EMBL" id="EGG07725.1"/>
    </source>
</evidence>
<proteinExistence type="inferred from homology"/>
<dbReference type="Gene3D" id="3.40.50.150">
    <property type="entry name" value="Vaccinia Virus protein VP39"/>
    <property type="match status" value="1"/>
</dbReference>
<dbReference type="GO" id="GO:0000049">
    <property type="term" value="F:tRNA binding"/>
    <property type="evidence" value="ECO:0007669"/>
    <property type="project" value="UniProtKB-KW"/>
</dbReference>
<sequence length="729" mass="81717">MGKPRKQIRNNTSSNGPISVKPSTQRWDVLPETNEAFVNYYKSQGIVADDKEWDELFAVLRTDLPTTFRITGTKKNAVELSRILKETYVPYLSNVEINGESIPPPAQLPWYPKGLAWELRASKHVVRKSPEFKKFQNFLVYETEAGNISRQEAVSMVPTLLLDVQPQHFVFDACAAPGSKTAQLVESIHSSKSLIPPGLLIANDSDYKRSHLLVHQSLRRLPSPSTMITNHDASMYPSLKIDGKPLLFDRILCDVPCSGDGTLRKNGGIWRDWTPANGVGLHGLQMRILSRCIALLKPGGRMVYSTCSLNPLENEAVLSATLNLHPEMTLVDVSDKLPELKRRPGMTTWKVMNRTLGKNDEVKSYDDLEGDENKARYSATLWPDGKEQAKGLERCLRIYPHLQNTGGFFVAVLVKAKGPDVKEEVSGDLQAAETSAAKRSAEELAAKKNKKAKTSKKADSSADVDSKPKTENSTDEKKDVKVAVEPEVVKENVEDVDVKKTNQRHFKEDPYTYLKSDNQEVKDCFKFFAIKSTFPVDNLLVRNASGAASRTIYMTSSIVRKVIESNTHDRLRLMNCGVKIFGKDNSNSVTTDEPSYGCRWRIVSDGVEFCKPFMGSSRLVKSGLKNLKQLISNPDQYPLFEDLEDETFKKAVQKIGAGSCVMEVIGDKDEHVPKDLVVAMWISKASVNLMVDKKERRVLSMRLWGEDLTSTKNAKGKKKQKEDKEEQEE</sequence>
<reference evidence="14" key="1">
    <citation type="journal article" date="2011" name="Proc. Natl. Acad. Sci. U.S.A.">
        <title>Obligate biotrophy features unraveled by the genomic analysis of rust fungi.</title>
        <authorList>
            <person name="Duplessis S."/>
            <person name="Cuomo C.A."/>
            <person name="Lin Y.-C."/>
            <person name="Aerts A."/>
            <person name="Tisserant E."/>
            <person name="Veneault-Fourrey C."/>
            <person name="Joly D.L."/>
            <person name="Hacquard S."/>
            <person name="Amselem J."/>
            <person name="Cantarel B.L."/>
            <person name="Chiu R."/>
            <person name="Coutinho P.M."/>
            <person name="Feau N."/>
            <person name="Field M."/>
            <person name="Frey P."/>
            <person name="Gelhaye E."/>
            <person name="Goldberg J."/>
            <person name="Grabherr M.G."/>
            <person name="Kodira C.D."/>
            <person name="Kohler A."/>
            <person name="Kuees U."/>
            <person name="Lindquist E.A."/>
            <person name="Lucas S.M."/>
            <person name="Mago R."/>
            <person name="Mauceli E."/>
            <person name="Morin E."/>
            <person name="Murat C."/>
            <person name="Pangilinan J.L."/>
            <person name="Park R."/>
            <person name="Pearson M."/>
            <person name="Quesneville H."/>
            <person name="Rouhier N."/>
            <person name="Sakthikumar S."/>
            <person name="Salamov A.A."/>
            <person name="Schmutz J."/>
            <person name="Selles B."/>
            <person name="Shapiro H."/>
            <person name="Tanguay P."/>
            <person name="Tuskan G.A."/>
            <person name="Henrissat B."/>
            <person name="Van de Peer Y."/>
            <person name="Rouze P."/>
            <person name="Ellis J.G."/>
            <person name="Dodds P.N."/>
            <person name="Schein J.E."/>
            <person name="Zhong S."/>
            <person name="Hamelin R.C."/>
            <person name="Grigoriev I.V."/>
            <person name="Szabo L.J."/>
            <person name="Martin F."/>
        </authorList>
    </citation>
    <scope>NUCLEOTIDE SEQUENCE [LARGE SCALE GENOMIC DNA]</scope>
    <source>
        <strain evidence="14">98AG31 / pathotype 3-4-7</strain>
    </source>
</reference>
<feature type="domain" description="SAM-dependent MTase RsmB/NOP-type" evidence="12">
    <location>
        <begin position="56"/>
        <end position="416"/>
    </location>
</feature>
<evidence type="ECO:0000256" key="11">
    <source>
        <dbReference type="SAM" id="MobiDB-lite"/>
    </source>
</evidence>
<feature type="binding site" evidence="10">
    <location>
        <position position="204"/>
    </location>
    <ligand>
        <name>S-adenosyl-L-methionine</name>
        <dbReference type="ChEBI" id="CHEBI:59789"/>
    </ligand>
</feature>
<dbReference type="InParanoid" id="F4RJ31"/>
<feature type="region of interest" description="Disordered" evidence="11">
    <location>
        <begin position="440"/>
        <end position="481"/>
    </location>
</feature>
<dbReference type="GO" id="GO:0002127">
    <property type="term" value="P:tRNA wobble base cytosine methylation"/>
    <property type="evidence" value="ECO:0007669"/>
    <property type="project" value="EnsemblFungi"/>
</dbReference>
<dbReference type="eggNOG" id="KOG2198">
    <property type="taxonomic scope" value="Eukaryota"/>
</dbReference>
<keyword evidence="6 10" id="KW-0949">S-adenosyl-L-methionine</keyword>
<dbReference type="InterPro" id="IPR023267">
    <property type="entry name" value="RCMT"/>
</dbReference>
<dbReference type="PANTHER" id="PTHR22808:SF1">
    <property type="entry name" value="RNA CYTOSINE-C(5)-METHYLTRANSFERASE NSUN2-RELATED"/>
    <property type="match status" value="1"/>
</dbReference>
<evidence type="ECO:0000256" key="9">
    <source>
        <dbReference type="ARBA" id="ARBA00023242"/>
    </source>
</evidence>
<dbReference type="GO" id="GO:0005634">
    <property type="term" value="C:nucleus"/>
    <property type="evidence" value="ECO:0007669"/>
    <property type="project" value="UniProtKB-SubCell"/>
</dbReference>
<feature type="compositionally biased region" description="Basic and acidic residues" evidence="11">
    <location>
        <begin position="456"/>
        <end position="481"/>
    </location>
</feature>
<feature type="binding site" evidence="10">
    <location>
        <begin position="174"/>
        <end position="180"/>
    </location>
    <ligand>
        <name>S-adenosyl-L-methionine</name>
        <dbReference type="ChEBI" id="CHEBI:59789"/>
    </ligand>
</feature>
<evidence type="ECO:0000313" key="14">
    <source>
        <dbReference type="Proteomes" id="UP000001072"/>
    </source>
</evidence>
<evidence type="ECO:0000256" key="4">
    <source>
        <dbReference type="ARBA" id="ARBA00022603"/>
    </source>
</evidence>
<evidence type="ECO:0000259" key="12">
    <source>
        <dbReference type="PROSITE" id="PS51686"/>
    </source>
</evidence>
<comment type="similarity">
    <text evidence="2 10">Belongs to the class I-like SAM-binding methyltransferase superfamily. RsmB/NOP family.</text>
</comment>
<keyword evidence="5 10" id="KW-0808">Transferase</keyword>
<protein>
    <recommendedName>
        <fullName evidence="12">SAM-dependent MTase RsmB/NOP-type domain-containing protein</fullName>
    </recommendedName>
</protein>
<dbReference type="Proteomes" id="UP000001072">
    <property type="component" value="Unassembled WGS sequence"/>
</dbReference>
<dbReference type="GO" id="GO:0005737">
    <property type="term" value="C:cytoplasm"/>
    <property type="evidence" value="ECO:0007669"/>
    <property type="project" value="TreeGrafter"/>
</dbReference>
<dbReference type="PROSITE" id="PS01153">
    <property type="entry name" value="NOL1_NOP2_SUN"/>
    <property type="match status" value="1"/>
</dbReference>
<dbReference type="Pfam" id="PF25378">
    <property type="entry name" value="PUA_NSUN2"/>
    <property type="match status" value="1"/>
</dbReference>
<keyword evidence="9" id="KW-0539">Nucleus</keyword>
<dbReference type="PROSITE" id="PS51686">
    <property type="entry name" value="SAM_MT_RSMB_NOP"/>
    <property type="match status" value="1"/>
</dbReference>
<accession>F4RJ31</accession>
<dbReference type="VEuPathDB" id="FungiDB:MELLADRAFT_85533"/>
<dbReference type="GO" id="GO:0070301">
    <property type="term" value="P:cellular response to hydrogen peroxide"/>
    <property type="evidence" value="ECO:0007669"/>
    <property type="project" value="EnsemblFungi"/>
</dbReference>
<keyword evidence="7" id="KW-0819">tRNA processing</keyword>
<dbReference type="STRING" id="747676.F4RJ31"/>
<feature type="binding site" evidence="10">
    <location>
        <position position="254"/>
    </location>
    <ligand>
        <name>S-adenosyl-L-methionine</name>
        <dbReference type="ChEBI" id="CHEBI:59789"/>
    </ligand>
</feature>
<evidence type="ECO:0000256" key="3">
    <source>
        <dbReference type="ARBA" id="ARBA00022555"/>
    </source>
</evidence>
<dbReference type="RefSeq" id="XP_007409057.1">
    <property type="nucleotide sequence ID" value="XM_007408995.1"/>
</dbReference>
<dbReference type="EMBL" id="GL883103">
    <property type="protein sequence ID" value="EGG07725.1"/>
    <property type="molecule type" value="Genomic_DNA"/>
</dbReference>
<dbReference type="Pfam" id="PF25376">
    <property type="entry name" value="Pre-PUA_NSUN2"/>
    <property type="match status" value="1"/>
</dbReference>
<dbReference type="HOGENOM" id="CLU_005316_4_3_1"/>
<gene>
    <name evidence="13" type="ORF">MELLADRAFT_85533</name>
</gene>
<evidence type="ECO:0000256" key="6">
    <source>
        <dbReference type="ARBA" id="ARBA00022691"/>
    </source>
</evidence>
<dbReference type="KEGG" id="mlr:MELLADRAFT_85533"/>
<dbReference type="GO" id="GO:0016428">
    <property type="term" value="F:tRNA (cytidine-5-)-methyltransferase activity"/>
    <property type="evidence" value="ECO:0007669"/>
    <property type="project" value="EnsemblFungi"/>
</dbReference>
<feature type="compositionally biased region" description="Basic and acidic residues" evidence="11">
    <location>
        <begin position="720"/>
        <end position="729"/>
    </location>
</feature>
<dbReference type="InterPro" id="IPR049560">
    <property type="entry name" value="MeTrfase_RsmB-F_NOP2_cat"/>
</dbReference>
<dbReference type="AlphaFoldDB" id="F4RJ31"/>
<keyword evidence="14" id="KW-1185">Reference proteome</keyword>
<evidence type="ECO:0000256" key="1">
    <source>
        <dbReference type="ARBA" id="ARBA00004123"/>
    </source>
</evidence>
<dbReference type="InterPro" id="IPR057286">
    <property type="entry name" value="PUA_NSUN2"/>
</dbReference>
<feature type="region of interest" description="Disordered" evidence="11">
    <location>
        <begin position="1"/>
        <end position="25"/>
    </location>
</feature>
<dbReference type="PRINTS" id="PR02011">
    <property type="entry name" value="RCMTNCL1"/>
</dbReference>
<dbReference type="InterPro" id="IPR057285">
    <property type="entry name" value="Pre-PUA_NSUN2"/>
</dbReference>
<comment type="subcellular location">
    <subcellularLocation>
        <location evidence="1">Nucleus</location>
    </subcellularLocation>
</comment>
<evidence type="ECO:0000256" key="2">
    <source>
        <dbReference type="ARBA" id="ARBA00007494"/>
    </source>
</evidence>
<dbReference type="GeneID" id="18933876"/>
<organism evidence="14">
    <name type="scientific">Melampsora larici-populina (strain 98AG31 / pathotype 3-4-7)</name>
    <name type="common">Poplar leaf rust fungus</name>
    <dbReference type="NCBI Taxonomy" id="747676"/>
    <lineage>
        <taxon>Eukaryota</taxon>
        <taxon>Fungi</taxon>
        <taxon>Dikarya</taxon>
        <taxon>Basidiomycota</taxon>
        <taxon>Pucciniomycotina</taxon>
        <taxon>Pucciniomycetes</taxon>
        <taxon>Pucciniales</taxon>
        <taxon>Melampsoraceae</taxon>
        <taxon>Melampsora</taxon>
    </lineage>
</organism>
<feature type="active site" description="Nucleophile" evidence="10">
    <location>
        <position position="307"/>
    </location>
</feature>
<dbReference type="OrthoDB" id="6093671at2759"/>
<evidence type="ECO:0000256" key="10">
    <source>
        <dbReference type="PROSITE-ProRule" id="PRU01023"/>
    </source>
</evidence>
<dbReference type="InterPro" id="IPR029063">
    <property type="entry name" value="SAM-dependent_MTases_sf"/>
</dbReference>
<dbReference type="InterPro" id="IPR023270">
    <property type="entry name" value="RCMT_NCL1"/>
</dbReference>
<dbReference type="Pfam" id="PF01189">
    <property type="entry name" value="Methyltr_RsmB-F"/>
    <property type="match status" value="1"/>
</dbReference>
<keyword evidence="8 10" id="KW-0694">RNA-binding</keyword>
<keyword evidence="4 10" id="KW-0489">Methyltransferase</keyword>
<dbReference type="InterPro" id="IPR001678">
    <property type="entry name" value="MeTrfase_RsmB-F_NOP2_dom"/>
</dbReference>
<evidence type="ECO:0000256" key="7">
    <source>
        <dbReference type="ARBA" id="ARBA00022694"/>
    </source>
</evidence>
<dbReference type="PRINTS" id="PR02008">
    <property type="entry name" value="RCMTFAMILY"/>
</dbReference>
<evidence type="ECO:0000256" key="8">
    <source>
        <dbReference type="ARBA" id="ARBA00022884"/>
    </source>
</evidence>
<keyword evidence="3" id="KW-0820">tRNA-binding</keyword>
<feature type="compositionally biased region" description="Polar residues" evidence="11">
    <location>
        <begin position="9"/>
        <end position="25"/>
    </location>
</feature>
<name>F4RJ31_MELLP</name>
<dbReference type="InterPro" id="IPR018314">
    <property type="entry name" value="RsmB/NOL1/NOP2-like_CS"/>
</dbReference>
<feature type="region of interest" description="Disordered" evidence="11">
    <location>
        <begin position="710"/>
        <end position="729"/>
    </location>
</feature>
<feature type="binding site" evidence="10">
    <location>
        <position position="232"/>
    </location>
    <ligand>
        <name>S-adenosyl-L-methionine</name>
        <dbReference type="ChEBI" id="CHEBI:59789"/>
    </ligand>
</feature>
<dbReference type="FunCoup" id="F4RJ31">
    <property type="interactions" value="901"/>
</dbReference>
<dbReference type="PANTHER" id="PTHR22808">
    <property type="entry name" value="NCL1 YEAST -RELATED NOL1/NOP2/FMU SUN DOMAIN-CONTAINING"/>
    <property type="match status" value="1"/>
</dbReference>
<evidence type="ECO:0000256" key="5">
    <source>
        <dbReference type="ARBA" id="ARBA00022679"/>
    </source>
</evidence>